<evidence type="ECO:0000313" key="1">
    <source>
        <dbReference type="EMBL" id="THV01770.1"/>
    </source>
</evidence>
<organism evidence="1 2">
    <name type="scientific">Dendrothele bispora (strain CBS 962.96)</name>
    <dbReference type="NCBI Taxonomy" id="1314807"/>
    <lineage>
        <taxon>Eukaryota</taxon>
        <taxon>Fungi</taxon>
        <taxon>Dikarya</taxon>
        <taxon>Basidiomycota</taxon>
        <taxon>Agaricomycotina</taxon>
        <taxon>Agaricomycetes</taxon>
        <taxon>Agaricomycetidae</taxon>
        <taxon>Agaricales</taxon>
        <taxon>Agaricales incertae sedis</taxon>
        <taxon>Dendrothele</taxon>
    </lineage>
</organism>
<sequence length="82" mass="9249">DPSAFGFVHPTDVLHGIHIIPALHYGRTQCYLPSTSIARQYKAITPSSSRQLETKDWKFYYVNIFSDCDMTMLFLGGGIGHQ</sequence>
<dbReference type="Proteomes" id="UP000297245">
    <property type="component" value="Unassembled WGS sequence"/>
</dbReference>
<dbReference type="OrthoDB" id="3267098at2759"/>
<reference evidence="1 2" key="1">
    <citation type="journal article" date="2019" name="Nat. Ecol. Evol.">
        <title>Megaphylogeny resolves global patterns of mushroom evolution.</title>
        <authorList>
            <person name="Varga T."/>
            <person name="Krizsan K."/>
            <person name="Foldi C."/>
            <person name="Dima B."/>
            <person name="Sanchez-Garcia M."/>
            <person name="Sanchez-Ramirez S."/>
            <person name="Szollosi G.J."/>
            <person name="Szarkandi J.G."/>
            <person name="Papp V."/>
            <person name="Albert L."/>
            <person name="Andreopoulos W."/>
            <person name="Angelini C."/>
            <person name="Antonin V."/>
            <person name="Barry K.W."/>
            <person name="Bougher N.L."/>
            <person name="Buchanan P."/>
            <person name="Buyck B."/>
            <person name="Bense V."/>
            <person name="Catcheside P."/>
            <person name="Chovatia M."/>
            <person name="Cooper J."/>
            <person name="Damon W."/>
            <person name="Desjardin D."/>
            <person name="Finy P."/>
            <person name="Geml J."/>
            <person name="Haridas S."/>
            <person name="Hughes K."/>
            <person name="Justo A."/>
            <person name="Karasinski D."/>
            <person name="Kautmanova I."/>
            <person name="Kiss B."/>
            <person name="Kocsube S."/>
            <person name="Kotiranta H."/>
            <person name="LaButti K.M."/>
            <person name="Lechner B.E."/>
            <person name="Liimatainen K."/>
            <person name="Lipzen A."/>
            <person name="Lukacs Z."/>
            <person name="Mihaltcheva S."/>
            <person name="Morgado L.N."/>
            <person name="Niskanen T."/>
            <person name="Noordeloos M.E."/>
            <person name="Ohm R.A."/>
            <person name="Ortiz-Santana B."/>
            <person name="Ovrebo C."/>
            <person name="Racz N."/>
            <person name="Riley R."/>
            <person name="Savchenko A."/>
            <person name="Shiryaev A."/>
            <person name="Soop K."/>
            <person name="Spirin V."/>
            <person name="Szebenyi C."/>
            <person name="Tomsovsky M."/>
            <person name="Tulloss R.E."/>
            <person name="Uehling J."/>
            <person name="Grigoriev I.V."/>
            <person name="Vagvolgyi C."/>
            <person name="Papp T."/>
            <person name="Martin F.M."/>
            <person name="Miettinen O."/>
            <person name="Hibbett D.S."/>
            <person name="Nagy L.G."/>
        </authorList>
    </citation>
    <scope>NUCLEOTIDE SEQUENCE [LARGE SCALE GENOMIC DNA]</scope>
    <source>
        <strain evidence="1 2">CBS 962.96</strain>
    </source>
</reference>
<keyword evidence="2" id="KW-1185">Reference proteome</keyword>
<feature type="non-terminal residue" evidence="1">
    <location>
        <position position="82"/>
    </location>
</feature>
<protein>
    <submittedName>
        <fullName evidence="1">Uncharacterized protein</fullName>
    </submittedName>
</protein>
<name>A0A4S8MGH4_DENBC</name>
<feature type="non-terminal residue" evidence="1">
    <location>
        <position position="1"/>
    </location>
</feature>
<proteinExistence type="predicted"/>
<dbReference type="EMBL" id="ML179085">
    <property type="protein sequence ID" value="THV01770.1"/>
    <property type="molecule type" value="Genomic_DNA"/>
</dbReference>
<dbReference type="AlphaFoldDB" id="A0A4S8MGH4"/>
<gene>
    <name evidence="1" type="ORF">K435DRAFT_570068</name>
</gene>
<accession>A0A4S8MGH4</accession>
<evidence type="ECO:0000313" key="2">
    <source>
        <dbReference type="Proteomes" id="UP000297245"/>
    </source>
</evidence>